<evidence type="ECO:0000256" key="2">
    <source>
        <dbReference type="ARBA" id="ARBA00023125"/>
    </source>
</evidence>
<sequence length="159" mass="16997">MTDAESRRAINEAINSLKRFVNSRQLDALHAARSGVALNLVAIGILHRVIDHGPIRPTELAELADIQPAALSRQIRILEEGGHIVRTGDAEDGRVSLVEATAEGRAAYDSFAAANDTLLAEQLKGWTAEELGGLAAQMQRLVADLRGVRRPGESATGTN</sequence>
<dbReference type="InterPro" id="IPR039422">
    <property type="entry name" value="MarR/SlyA-like"/>
</dbReference>
<dbReference type="PANTHER" id="PTHR33164:SF57">
    <property type="entry name" value="MARR-FAMILY TRANSCRIPTIONAL REGULATOR"/>
    <property type="match status" value="1"/>
</dbReference>
<dbReference type="RefSeq" id="WP_358347358.1">
    <property type="nucleotide sequence ID" value="NZ_JBEZFP010000002.1"/>
</dbReference>
<keyword evidence="1" id="KW-0805">Transcription regulation</keyword>
<dbReference type="InterPro" id="IPR036390">
    <property type="entry name" value="WH_DNA-bd_sf"/>
</dbReference>
<dbReference type="PRINTS" id="PR00598">
    <property type="entry name" value="HTHMARR"/>
</dbReference>
<keyword evidence="6" id="KW-1185">Reference proteome</keyword>
<dbReference type="PROSITE" id="PS01117">
    <property type="entry name" value="HTH_MARR_1"/>
    <property type="match status" value="1"/>
</dbReference>
<evidence type="ECO:0000259" key="4">
    <source>
        <dbReference type="PROSITE" id="PS50995"/>
    </source>
</evidence>
<dbReference type="SMART" id="SM00347">
    <property type="entry name" value="HTH_MARR"/>
    <property type="match status" value="1"/>
</dbReference>
<dbReference type="EMBL" id="JBEZFP010000002">
    <property type="protein sequence ID" value="MEU8132093.1"/>
    <property type="molecule type" value="Genomic_DNA"/>
</dbReference>
<feature type="domain" description="HTH marR-type" evidence="4">
    <location>
        <begin position="3"/>
        <end position="143"/>
    </location>
</feature>
<evidence type="ECO:0000313" key="5">
    <source>
        <dbReference type="EMBL" id="MEU8132093.1"/>
    </source>
</evidence>
<organism evidence="5 6">
    <name type="scientific">Streptodolium elevatio</name>
    <dbReference type="NCBI Taxonomy" id="3157996"/>
    <lineage>
        <taxon>Bacteria</taxon>
        <taxon>Bacillati</taxon>
        <taxon>Actinomycetota</taxon>
        <taxon>Actinomycetes</taxon>
        <taxon>Kitasatosporales</taxon>
        <taxon>Streptomycetaceae</taxon>
        <taxon>Streptodolium</taxon>
    </lineage>
</organism>
<reference evidence="5 6" key="1">
    <citation type="submission" date="2024-06" db="EMBL/GenBank/DDBJ databases">
        <title>The Natural Products Discovery Center: Release of the First 8490 Sequenced Strains for Exploring Actinobacteria Biosynthetic Diversity.</title>
        <authorList>
            <person name="Kalkreuter E."/>
            <person name="Kautsar S.A."/>
            <person name="Yang D."/>
            <person name="Bader C.D."/>
            <person name="Teijaro C.N."/>
            <person name="Fluegel L."/>
            <person name="Davis C.M."/>
            <person name="Simpson J.R."/>
            <person name="Lauterbach L."/>
            <person name="Steele A.D."/>
            <person name="Gui C."/>
            <person name="Meng S."/>
            <person name="Li G."/>
            <person name="Viehrig K."/>
            <person name="Ye F."/>
            <person name="Su P."/>
            <person name="Kiefer A.F."/>
            <person name="Nichols A."/>
            <person name="Cepeda A.J."/>
            <person name="Yan W."/>
            <person name="Fan B."/>
            <person name="Jiang Y."/>
            <person name="Adhikari A."/>
            <person name="Zheng C.-J."/>
            <person name="Schuster L."/>
            <person name="Cowan T.M."/>
            <person name="Smanski M.J."/>
            <person name="Chevrette M.G."/>
            <person name="De Carvalho L.P.S."/>
            <person name="Shen B."/>
        </authorList>
    </citation>
    <scope>NUCLEOTIDE SEQUENCE [LARGE SCALE GENOMIC DNA]</scope>
    <source>
        <strain evidence="5 6">NPDC048946</strain>
    </source>
</reference>
<proteinExistence type="predicted"/>
<accession>A0ABV3D8M1</accession>
<gene>
    <name evidence="5" type="ORF">AB0C36_01140</name>
</gene>
<evidence type="ECO:0000256" key="3">
    <source>
        <dbReference type="ARBA" id="ARBA00023163"/>
    </source>
</evidence>
<comment type="caution">
    <text evidence="5">The sequence shown here is derived from an EMBL/GenBank/DDBJ whole genome shotgun (WGS) entry which is preliminary data.</text>
</comment>
<keyword evidence="2" id="KW-0238">DNA-binding</keyword>
<dbReference type="Proteomes" id="UP001551482">
    <property type="component" value="Unassembled WGS sequence"/>
</dbReference>
<dbReference type="SUPFAM" id="SSF46785">
    <property type="entry name" value="Winged helix' DNA-binding domain"/>
    <property type="match status" value="1"/>
</dbReference>
<name>A0ABV3D8M1_9ACTN</name>
<dbReference type="InterPro" id="IPR036388">
    <property type="entry name" value="WH-like_DNA-bd_sf"/>
</dbReference>
<keyword evidence="3" id="KW-0804">Transcription</keyword>
<protein>
    <submittedName>
        <fullName evidence="5">MarR family transcriptional regulator</fullName>
    </submittedName>
</protein>
<dbReference type="InterPro" id="IPR000835">
    <property type="entry name" value="HTH_MarR-typ"/>
</dbReference>
<dbReference type="InterPro" id="IPR023187">
    <property type="entry name" value="Tscrpt_reg_MarR-type_CS"/>
</dbReference>
<dbReference type="Gene3D" id="1.10.10.10">
    <property type="entry name" value="Winged helix-like DNA-binding domain superfamily/Winged helix DNA-binding domain"/>
    <property type="match status" value="1"/>
</dbReference>
<dbReference type="Pfam" id="PF01047">
    <property type="entry name" value="MarR"/>
    <property type="match status" value="1"/>
</dbReference>
<dbReference type="PROSITE" id="PS50995">
    <property type="entry name" value="HTH_MARR_2"/>
    <property type="match status" value="1"/>
</dbReference>
<evidence type="ECO:0000313" key="6">
    <source>
        <dbReference type="Proteomes" id="UP001551482"/>
    </source>
</evidence>
<evidence type="ECO:0000256" key="1">
    <source>
        <dbReference type="ARBA" id="ARBA00023015"/>
    </source>
</evidence>
<dbReference type="PANTHER" id="PTHR33164">
    <property type="entry name" value="TRANSCRIPTIONAL REGULATOR, MARR FAMILY"/>
    <property type="match status" value="1"/>
</dbReference>